<dbReference type="HAMAP" id="MF_00763">
    <property type="entry name" value="UPF0305"/>
    <property type="match status" value="1"/>
</dbReference>
<evidence type="ECO:0000313" key="2">
    <source>
        <dbReference type="EMBL" id="MBZ2165853.1"/>
    </source>
</evidence>
<comment type="caution">
    <text evidence="2">The sequence shown here is derived from an EMBL/GenBank/DDBJ whole genome shotgun (WGS) entry which is preliminary data.</text>
</comment>
<reference evidence="3" key="1">
    <citation type="journal article" date="2022" name="Microbiol. Resour. Announc.">
        <title>Draft Genome Sequence of a Methanogenic Archaeon from West Spitsbergen Permafrost.</title>
        <authorList>
            <person name="Trubitsyn V."/>
            <person name="Rivkina E."/>
            <person name="Shcherbakova V."/>
        </authorList>
    </citation>
    <scope>NUCLEOTIDE SEQUENCE [LARGE SCALE GENOMIC DNA]</scope>
    <source>
        <strain evidence="3">VT</strain>
    </source>
</reference>
<protein>
    <recommendedName>
        <fullName evidence="1">UPF0305 protein K8N75_07360</fullName>
    </recommendedName>
</protein>
<sequence>MILNRDELEHNMGITRLELLRLLKSEAVKIHITHIMKACNYLIEEGKYVQPSYRKKFYDAYIKSFILRIKEIREDKNIYSDTVDMDELKESLTLLEEQEKIMMEIYPKDPYFPIIYQIISIYTSFVLDEPIHVVGTEFPGGFKVKFDGEKYLCPVKEKQKTNPNAVCGFCIAEQDPELFEDITQSEN</sequence>
<comment type="similarity">
    <text evidence="1">Belongs to the UPF0305 family.</text>
</comment>
<dbReference type="EMBL" id="JAIOUQ010000007">
    <property type="protein sequence ID" value="MBZ2165853.1"/>
    <property type="molecule type" value="Genomic_DNA"/>
</dbReference>
<dbReference type="Proteomes" id="UP000825933">
    <property type="component" value="Unassembled WGS sequence"/>
</dbReference>
<evidence type="ECO:0000313" key="3">
    <source>
        <dbReference type="Proteomes" id="UP000825933"/>
    </source>
</evidence>
<proteinExistence type="inferred from homology"/>
<organism evidence="2 3">
    <name type="scientific">Methanobacterium spitsbergense</name>
    <dbReference type="NCBI Taxonomy" id="2874285"/>
    <lineage>
        <taxon>Archaea</taxon>
        <taxon>Methanobacteriati</taxon>
        <taxon>Methanobacteriota</taxon>
        <taxon>Methanomada group</taxon>
        <taxon>Methanobacteria</taxon>
        <taxon>Methanobacteriales</taxon>
        <taxon>Methanobacteriaceae</taxon>
        <taxon>Methanobacterium</taxon>
    </lineage>
</organism>
<dbReference type="InterPro" id="IPR019215">
    <property type="entry name" value="DUF2115"/>
</dbReference>
<keyword evidence="3" id="KW-1185">Reference proteome</keyword>
<name>A0A8T5UYH1_9EURY</name>
<dbReference type="Pfam" id="PF09888">
    <property type="entry name" value="DUF2115"/>
    <property type="match status" value="1"/>
</dbReference>
<dbReference type="AlphaFoldDB" id="A0A8T5UYH1"/>
<evidence type="ECO:0000256" key="1">
    <source>
        <dbReference type="HAMAP-Rule" id="MF_00763"/>
    </source>
</evidence>
<accession>A0A8T5UYH1</accession>
<gene>
    <name evidence="2" type="ORF">K8N75_07360</name>
</gene>
<dbReference type="RefSeq" id="WP_223791432.1">
    <property type="nucleotide sequence ID" value="NZ_JAIOUQ010000007.1"/>
</dbReference>